<sequence length="133" mass="14783">MLNCIAAFNIHPRGHTAEIGYDTTQLLYAIGERGVYIDLPLYIFNHVLEASKNDSFMYPMNAMGMGTLNKSVGVILGAKRDKCVKQPSTVSQVMGSQADFAFGTSEVGQILQQMVEKFEARFEKFEDETKGSF</sequence>
<keyword evidence="2" id="KW-1185">Reference proteome</keyword>
<dbReference type="AlphaFoldDB" id="A0ABC8RL21"/>
<proteinExistence type="predicted"/>
<gene>
    <name evidence="1" type="ORF">ILEXP_LOCUS11095</name>
</gene>
<comment type="caution">
    <text evidence="1">The sequence shown here is derived from an EMBL/GenBank/DDBJ whole genome shotgun (WGS) entry which is preliminary data.</text>
</comment>
<name>A0ABC8RL21_9AQUA</name>
<protein>
    <submittedName>
        <fullName evidence="1">Uncharacterized protein</fullName>
    </submittedName>
</protein>
<dbReference type="Proteomes" id="UP001642360">
    <property type="component" value="Unassembled WGS sequence"/>
</dbReference>
<accession>A0ABC8RL21</accession>
<dbReference type="EMBL" id="CAUOFW020001295">
    <property type="protein sequence ID" value="CAK9143383.1"/>
    <property type="molecule type" value="Genomic_DNA"/>
</dbReference>
<organism evidence="1 2">
    <name type="scientific">Ilex paraguariensis</name>
    <name type="common">yerba mate</name>
    <dbReference type="NCBI Taxonomy" id="185542"/>
    <lineage>
        <taxon>Eukaryota</taxon>
        <taxon>Viridiplantae</taxon>
        <taxon>Streptophyta</taxon>
        <taxon>Embryophyta</taxon>
        <taxon>Tracheophyta</taxon>
        <taxon>Spermatophyta</taxon>
        <taxon>Magnoliopsida</taxon>
        <taxon>eudicotyledons</taxon>
        <taxon>Gunneridae</taxon>
        <taxon>Pentapetalae</taxon>
        <taxon>asterids</taxon>
        <taxon>campanulids</taxon>
        <taxon>Aquifoliales</taxon>
        <taxon>Aquifoliaceae</taxon>
        <taxon>Ilex</taxon>
    </lineage>
</organism>
<evidence type="ECO:0000313" key="2">
    <source>
        <dbReference type="Proteomes" id="UP001642360"/>
    </source>
</evidence>
<reference evidence="1 2" key="1">
    <citation type="submission" date="2024-02" db="EMBL/GenBank/DDBJ databases">
        <authorList>
            <person name="Vignale AGUSTIN F."/>
            <person name="Sosa J E."/>
            <person name="Modenutti C."/>
        </authorList>
    </citation>
    <scope>NUCLEOTIDE SEQUENCE [LARGE SCALE GENOMIC DNA]</scope>
</reference>
<evidence type="ECO:0000313" key="1">
    <source>
        <dbReference type="EMBL" id="CAK9143383.1"/>
    </source>
</evidence>